<name>A0AAW9JXP8_9ENTE</name>
<dbReference type="Proteomes" id="UP001290582">
    <property type="component" value="Unassembled WGS sequence"/>
</dbReference>
<feature type="non-terminal residue" evidence="1">
    <location>
        <position position="452"/>
    </location>
</feature>
<dbReference type="RefSeq" id="WP_322389161.1">
    <property type="nucleotide sequence ID" value="NZ_JAXOGH010000020.1"/>
</dbReference>
<organism evidence="1 2">
    <name type="scientific">Enterococcus cecorum</name>
    <dbReference type="NCBI Taxonomy" id="44008"/>
    <lineage>
        <taxon>Bacteria</taxon>
        <taxon>Bacillati</taxon>
        <taxon>Bacillota</taxon>
        <taxon>Bacilli</taxon>
        <taxon>Lactobacillales</taxon>
        <taxon>Enterococcaceae</taxon>
        <taxon>Enterococcus</taxon>
    </lineage>
</organism>
<evidence type="ECO:0000313" key="1">
    <source>
        <dbReference type="EMBL" id="MDZ5598833.1"/>
    </source>
</evidence>
<sequence>MKKYNIYVTNPNGIPRVNEPIEVKLDFEQGATYQNFYLENSLGEKIPFQMYDEIYQNNRLTAATLVFISSFDKDSCVYSLINTDKKYEMENMEGIKSLDVTQEDGFTRLDTGYYELELCSGKADGTASGKWGIRFFENIKERKNLIKDYSNAIGGFYGPFFTPKNGLINPPEHVKVEIKVEVVGPLYHRYRFIGKIPNGLDEKLFDKSFEIIWEFYYKSPIFRRQYIVDDFETVVDGMPVVNKITVGDEFESGQGKLVFNKFLSYGTTTYREGDLYANILADNVKNILLKDDENVSEAFKAYKDSIGENINEVSWDYFWKMFCSQENLLSNDEIKNHVNQILPAAHRITHLGKRNVDIKHRKSVEVNAVPEQTIFPLTSNKTCELNETTGYSMIWYTNNLVNRFQIVQRKESGWVNWGTNGENEYPELPVGSIIKTAYGKFDDWESFADTLE</sequence>
<proteinExistence type="predicted"/>
<protein>
    <submittedName>
        <fullName evidence="1">Uncharacterized protein</fullName>
    </submittedName>
</protein>
<comment type="caution">
    <text evidence="1">The sequence shown here is derived from an EMBL/GenBank/DDBJ whole genome shotgun (WGS) entry which is preliminary data.</text>
</comment>
<dbReference type="AlphaFoldDB" id="A0AAW9JXP8"/>
<gene>
    <name evidence="1" type="ORF">U1294_11580</name>
</gene>
<dbReference type="EMBL" id="JAXOGL010000032">
    <property type="protein sequence ID" value="MDZ5598833.1"/>
    <property type="molecule type" value="Genomic_DNA"/>
</dbReference>
<accession>A0AAW9JXP8</accession>
<evidence type="ECO:0000313" key="2">
    <source>
        <dbReference type="Proteomes" id="UP001290582"/>
    </source>
</evidence>
<reference evidence="1" key="1">
    <citation type="submission" date="2023-12" db="EMBL/GenBank/DDBJ databases">
        <title>Molecular genomic analyses of Enterococcus cecorum from sepsis oubreaks in broilers.</title>
        <authorList>
            <person name="Rhoads D."/>
            <person name="Alrubaye A."/>
        </authorList>
    </citation>
    <scope>NUCLEOTIDE SEQUENCE</scope>
    <source>
        <strain evidence="1">1755</strain>
    </source>
</reference>